<keyword evidence="7 9" id="KW-0472">Membrane</keyword>
<evidence type="ECO:0000313" key="11">
    <source>
        <dbReference type="EMBL" id="KGF47660.1"/>
    </source>
</evidence>
<dbReference type="FunFam" id="1.20.1250.20:FF:000007">
    <property type="entry name" value="Glycerol-3-phosphate transporter"/>
    <property type="match status" value="1"/>
</dbReference>
<evidence type="ECO:0000259" key="10">
    <source>
        <dbReference type="PROSITE" id="PS50850"/>
    </source>
</evidence>
<dbReference type="GO" id="GO:0015169">
    <property type="term" value="F:glycerol-3-phosphate transmembrane transporter activity"/>
    <property type="evidence" value="ECO:0007669"/>
    <property type="project" value="UniProtKB-UniRule"/>
</dbReference>
<dbReference type="CDD" id="cd17345">
    <property type="entry name" value="MFS_GlpT"/>
    <property type="match status" value="1"/>
</dbReference>
<feature type="transmembrane region" description="Helical" evidence="9">
    <location>
        <begin position="322"/>
        <end position="339"/>
    </location>
</feature>
<dbReference type="NCBIfam" id="TIGR00712">
    <property type="entry name" value="glpT"/>
    <property type="match status" value="1"/>
</dbReference>
<protein>
    <recommendedName>
        <fullName evidence="8">Glycerol-3-phosphate transporter</fullName>
    </recommendedName>
</protein>
<feature type="transmembrane region" description="Helical" evidence="9">
    <location>
        <begin position="345"/>
        <end position="368"/>
    </location>
</feature>
<dbReference type="AlphaFoldDB" id="A0A096ALI4"/>
<dbReference type="Gene3D" id="1.20.1250.20">
    <property type="entry name" value="MFS general substrate transporter like domains"/>
    <property type="match status" value="2"/>
</dbReference>
<evidence type="ECO:0000256" key="2">
    <source>
        <dbReference type="ARBA" id="ARBA00009598"/>
    </source>
</evidence>
<evidence type="ECO:0000256" key="8">
    <source>
        <dbReference type="NCBIfam" id="TIGR00712"/>
    </source>
</evidence>
<feature type="transmembrane region" description="Helical" evidence="9">
    <location>
        <begin position="252"/>
        <end position="271"/>
    </location>
</feature>
<dbReference type="PIRSF" id="PIRSF002808">
    <property type="entry name" value="Hexose_phosphate_transp"/>
    <property type="match status" value="1"/>
</dbReference>
<feature type="domain" description="Major facilitator superfamily (MFS) profile" evidence="10">
    <location>
        <begin position="25"/>
        <end position="437"/>
    </location>
</feature>
<feature type="transmembrane region" description="Helical" evidence="9">
    <location>
        <begin position="94"/>
        <end position="113"/>
    </location>
</feature>
<sequence length="442" mass="49149">MSIFSPAPFKERLPESQIDATYNRLRKEVFAGTFLGYATFYLIRQNFSLAVPYMIAEYGYTKADLGIVMTMLSVAYGISKFVMGNVSDRSNPKFFATAGLLLSAFVMLLFGTVPGILSSIPIMCVLAFLNGWFQGMGYPPYAKNMVTWFSKTERGAWWSWWNVSHNLGGGIIAPLATLGIFLFGTWHSIFFFPALISIILAIITFFLLQDTPQSCGLPPIEEYKNDYPDKHVEENKKSFKEVFSKYILHNKFLWYLAIANIFVYFIRYGVVSWAPTYLTAMKGFSKEGSRWAYFLYEWAGIPGMLVSGYLSDKLFRGRRAPATILFMVFVILAILVYWFNPAGNLLIDNLALIAIGFLIYGPVMMIGLQAADMVPREATGGATGLTGLLGYLVGSAGAGAFMGLMVDLYGWDGGFVALVGACILAIIFLLLTLGDKKSQYTN</sequence>
<comment type="subcellular location">
    <subcellularLocation>
        <location evidence="1">Cell membrane</location>
        <topology evidence="1">Multi-pass membrane protein</topology>
    </subcellularLocation>
</comment>
<dbReference type="eggNOG" id="COG2271">
    <property type="taxonomic scope" value="Bacteria"/>
</dbReference>
<dbReference type="InterPro" id="IPR020846">
    <property type="entry name" value="MFS_dom"/>
</dbReference>
<dbReference type="InterPro" id="IPR000849">
    <property type="entry name" value="Sugar_P_transporter"/>
</dbReference>
<reference evidence="11 12" key="1">
    <citation type="submission" date="2014-07" db="EMBL/GenBank/DDBJ databases">
        <authorList>
            <person name="McCorrison J."/>
            <person name="Sanka R."/>
            <person name="Torralba M."/>
            <person name="Gillis M."/>
            <person name="Haft D.H."/>
            <person name="Methe B."/>
            <person name="Sutton G."/>
            <person name="Nelson K.E."/>
        </authorList>
    </citation>
    <scope>NUCLEOTIDE SEQUENCE [LARGE SCALE GENOMIC DNA]</scope>
    <source>
        <strain evidence="11 12">DNF00314</strain>
    </source>
</reference>
<dbReference type="GO" id="GO:0005886">
    <property type="term" value="C:plasma membrane"/>
    <property type="evidence" value="ECO:0007669"/>
    <property type="project" value="UniProtKB-SubCell"/>
</dbReference>
<dbReference type="Pfam" id="PF07690">
    <property type="entry name" value="MFS_1"/>
    <property type="match status" value="1"/>
</dbReference>
<evidence type="ECO:0000256" key="5">
    <source>
        <dbReference type="ARBA" id="ARBA00022692"/>
    </source>
</evidence>
<comment type="caution">
    <text evidence="11">The sequence shown here is derived from an EMBL/GenBank/DDBJ whole genome shotgun (WGS) entry which is preliminary data.</text>
</comment>
<feature type="transmembrane region" description="Helical" evidence="9">
    <location>
        <begin position="415"/>
        <end position="433"/>
    </location>
</feature>
<proteinExistence type="inferred from homology"/>
<organism evidence="11 12">
    <name type="scientific">Veillonella montpellierensis DNF00314</name>
    <dbReference type="NCBI Taxonomy" id="1401067"/>
    <lineage>
        <taxon>Bacteria</taxon>
        <taxon>Bacillati</taxon>
        <taxon>Bacillota</taxon>
        <taxon>Negativicutes</taxon>
        <taxon>Veillonellales</taxon>
        <taxon>Veillonellaceae</taxon>
        <taxon>Veillonella</taxon>
    </lineage>
</organism>
<dbReference type="PANTHER" id="PTHR43826">
    <property type="entry name" value="GLUCOSE-6-PHOSPHATE EXCHANGER SLC37A4"/>
    <property type="match status" value="1"/>
</dbReference>
<keyword evidence="4" id="KW-1003">Cell membrane</keyword>
<gene>
    <name evidence="11" type="ORF">HMPREF0872_02835</name>
</gene>
<dbReference type="NCBIfam" id="TIGR00881">
    <property type="entry name" value="2A0104"/>
    <property type="match status" value="1"/>
</dbReference>
<dbReference type="EMBL" id="JRNT01000007">
    <property type="protein sequence ID" value="KGF47660.1"/>
    <property type="molecule type" value="Genomic_DNA"/>
</dbReference>
<dbReference type="InterPro" id="IPR005267">
    <property type="entry name" value="G3P_transporter"/>
</dbReference>
<evidence type="ECO:0000256" key="3">
    <source>
        <dbReference type="ARBA" id="ARBA00022448"/>
    </source>
</evidence>
<feature type="transmembrane region" description="Helical" evidence="9">
    <location>
        <begin position="388"/>
        <end position="409"/>
    </location>
</feature>
<dbReference type="GO" id="GO:0035435">
    <property type="term" value="P:phosphate ion transmembrane transport"/>
    <property type="evidence" value="ECO:0007669"/>
    <property type="project" value="TreeGrafter"/>
</dbReference>
<feature type="transmembrane region" description="Helical" evidence="9">
    <location>
        <begin position="160"/>
        <end position="183"/>
    </location>
</feature>
<comment type="similarity">
    <text evidence="2">Belongs to the major facilitator superfamily. Organophosphate:Pi antiporter (OPA) (TC 2.A.1.4) family.</text>
</comment>
<evidence type="ECO:0000313" key="12">
    <source>
        <dbReference type="Proteomes" id="UP000029628"/>
    </source>
</evidence>
<keyword evidence="5 9" id="KW-0812">Transmembrane</keyword>
<name>A0A096ALI4_9FIRM</name>
<dbReference type="SUPFAM" id="SSF103473">
    <property type="entry name" value="MFS general substrate transporter"/>
    <property type="match status" value="1"/>
</dbReference>
<accession>A0A096ALI4</accession>
<dbReference type="InterPro" id="IPR051337">
    <property type="entry name" value="OPA_Antiporter"/>
</dbReference>
<dbReference type="InterPro" id="IPR036259">
    <property type="entry name" value="MFS_trans_sf"/>
</dbReference>
<feature type="transmembrane region" description="Helical" evidence="9">
    <location>
        <begin position="291"/>
        <end position="310"/>
    </location>
</feature>
<evidence type="ECO:0000256" key="9">
    <source>
        <dbReference type="SAM" id="Phobius"/>
    </source>
</evidence>
<dbReference type="PANTHER" id="PTHR43826:SF6">
    <property type="entry name" value="GLYCEROL-3-PHOSPHATE TRANSPORTER"/>
    <property type="match status" value="1"/>
</dbReference>
<evidence type="ECO:0000256" key="7">
    <source>
        <dbReference type="ARBA" id="ARBA00023136"/>
    </source>
</evidence>
<evidence type="ECO:0000256" key="6">
    <source>
        <dbReference type="ARBA" id="ARBA00022989"/>
    </source>
</evidence>
<dbReference type="PROSITE" id="PS50850">
    <property type="entry name" value="MFS"/>
    <property type="match status" value="1"/>
</dbReference>
<dbReference type="RefSeq" id="WP_038151669.1">
    <property type="nucleotide sequence ID" value="NZ_JRNT01000007.1"/>
</dbReference>
<feature type="transmembrane region" description="Helical" evidence="9">
    <location>
        <begin position="189"/>
        <end position="208"/>
    </location>
</feature>
<evidence type="ECO:0000256" key="1">
    <source>
        <dbReference type="ARBA" id="ARBA00004651"/>
    </source>
</evidence>
<keyword evidence="6 9" id="KW-1133">Transmembrane helix</keyword>
<evidence type="ECO:0000256" key="4">
    <source>
        <dbReference type="ARBA" id="ARBA00022475"/>
    </source>
</evidence>
<keyword evidence="12" id="KW-1185">Reference proteome</keyword>
<keyword evidence="3" id="KW-0813">Transport</keyword>
<dbReference type="InterPro" id="IPR011701">
    <property type="entry name" value="MFS"/>
</dbReference>
<feature type="transmembrane region" description="Helical" evidence="9">
    <location>
        <begin position="63"/>
        <end position="82"/>
    </location>
</feature>
<feature type="transmembrane region" description="Helical" evidence="9">
    <location>
        <begin position="119"/>
        <end position="139"/>
    </location>
</feature>
<dbReference type="Proteomes" id="UP000029628">
    <property type="component" value="Unassembled WGS sequence"/>
</dbReference>
<dbReference type="GO" id="GO:0061513">
    <property type="term" value="F:glucose 6-phosphate:phosphate antiporter activity"/>
    <property type="evidence" value="ECO:0007669"/>
    <property type="project" value="TreeGrafter"/>
</dbReference>